<dbReference type="OrthoDB" id="9450131at2759"/>
<evidence type="ECO:0000313" key="1">
    <source>
        <dbReference type="EMBL" id="PFH48060.1"/>
    </source>
</evidence>
<reference evidence="1 2" key="1">
    <citation type="submission" date="2014-02" db="EMBL/GenBank/DDBJ databases">
        <title>Transposable element dynamics among asymbiotic and ectomycorrhizal Amanita fungi.</title>
        <authorList>
            <consortium name="DOE Joint Genome Institute"/>
            <person name="Hess J."/>
            <person name="Skrede I."/>
            <person name="Wolfe B."/>
            <person name="LaButti K."/>
            <person name="Ohm R.A."/>
            <person name="Grigoriev I.V."/>
            <person name="Pringle A."/>
        </authorList>
    </citation>
    <scope>NUCLEOTIDE SEQUENCE [LARGE SCALE GENOMIC DNA]</scope>
    <source>
        <strain evidence="1 2">SKay4041</strain>
    </source>
</reference>
<protein>
    <submittedName>
        <fullName evidence="1">Uncharacterized protein</fullName>
    </submittedName>
</protein>
<dbReference type="EMBL" id="KZ302078">
    <property type="protein sequence ID" value="PFH48060.1"/>
    <property type="molecule type" value="Genomic_DNA"/>
</dbReference>
<dbReference type="AlphaFoldDB" id="A0A2A9NK30"/>
<dbReference type="STRING" id="703135.A0A2A9NK30"/>
<proteinExistence type="predicted"/>
<name>A0A2A9NK30_9AGAR</name>
<organism evidence="1 2">
    <name type="scientific">Amanita thiersii Skay4041</name>
    <dbReference type="NCBI Taxonomy" id="703135"/>
    <lineage>
        <taxon>Eukaryota</taxon>
        <taxon>Fungi</taxon>
        <taxon>Dikarya</taxon>
        <taxon>Basidiomycota</taxon>
        <taxon>Agaricomycotina</taxon>
        <taxon>Agaricomycetes</taxon>
        <taxon>Agaricomycetidae</taxon>
        <taxon>Agaricales</taxon>
        <taxon>Pluteineae</taxon>
        <taxon>Amanitaceae</taxon>
        <taxon>Amanita</taxon>
    </lineage>
</organism>
<dbReference type="Proteomes" id="UP000242287">
    <property type="component" value="Unassembled WGS sequence"/>
</dbReference>
<accession>A0A2A9NK30</accession>
<sequence>MTPDEMANPRFITRTALNAVLGDDIIPHHLEIATIPCSGLRISQGALTGHLAWRFVVRLPLAPGQSKPNPHQHYTHHAGRSIVTNFVLDTASSYCVIPQECLAALGYNKHRQPVSVYTPPDVTKRLKSSKSRPGLRGIWAEAGEEEEEEEKLVSLDIQGVRVKCRIGQRGEAGKLNAQFLIDGGLHLCFDPRTSDPVLFVISSHDDSRLGFSQVPRTVIVSTWNRVRAVIGW</sequence>
<gene>
    <name evidence="1" type="ORF">AMATHDRAFT_66274</name>
</gene>
<keyword evidence="2" id="KW-1185">Reference proteome</keyword>
<evidence type="ECO:0000313" key="2">
    <source>
        <dbReference type="Proteomes" id="UP000242287"/>
    </source>
</evidence>